<name>A0A4R0JVA9_9ACTN</name>
<dbReference type="SUPFAM" id="SSF54593">
    <property type="entry name" value="Glyoxalase/Bleomycin resistance protein/Dihydroxybiphenyl dioxygenase"/>
    <property type="match status" value="1"/>
</dbReference>
<evidence type="ECO:0000313" key="2">
    <source>
        <dbReference type="EMBL" id="TCC50620.1"/>
    </source>
</evidence>
<dbReference type="InterPro" id="IPR037523">
    <property type="entry name" value="VOC_core"/>
</dbReference>
<comment type="caution">
    <text evidence="2">The sequence shown here is derived from an EMBL/GenBank/DDBJ whole genome shotgun (WGS) entry which is preliminary data.</text>
</comment>
<dbReference type="PROSITE" id="PS51819">
    <property type="entry name" value="VOC"/>
    <property type="match status" value="1"/>
</dbReference>
<dbReference type="EMBL" id="SJKD01000002">
    <property type="protein sequence ID" value="TCC50620.1"/>
    <property type="molecule type" value="Genomic_DNA"/>
</dbReference>
<dbReference type="Pfam" id="PF00903">
    <property type="entry name" value="Glyoxalase"/>
    <property type="match status" value="1"/>
</dbReference>
<evidence type="ECO:0000313" key="3">
    <source>
        <dbReference type="Proteomes" id="UP000293342"/>
    </source>
</evidence>
<accession>A0A4R0JVA9</accession>
<dbReference type="InterPro" id="IPR004360">
    <property type="entry name" value="Glyas_Fos-R_dOase_dom"/>
</dbReference>
<proteinExistence type="predicted"/>
<reference evidence="2 3" key="1">
    <citation type="submission" date="2019-02" db="EMBL/GenBank/DDBJ databases">
        <title>Kribbella capetownensis sp. nov. and Kribbella speibonae sp. nov., isolated from soil.</title>
        <authorList>
            <person name="Curtis S.M."/>
            <person name="Norton I."/>
            <person name="Everest G.J."/>
            <person name="Meyers P.R."/>
        </authorList>
    </citation>
    <scope>NUCLEOTIDE SEQUENCE [LARGE SCALE GENOMIC DNA]</scope>
    <source>
        <strain evidence="2 3">YM53</strain>
    </source>
</reference>
<evidence type="ECO:0000259" key="1">
    <source>
        <dbReference type="PROSITE" id="PS51819"/>
    </source>
</evidence>
<gene>
    <name evidence="2" type="ORF">E0H75_10450</name>
</gene>
<dbReference type="Proteomes" id="UP000293342">
    <property type="component" value="Unassembled WGS sequence"/>
</dbReference>
<dbReference type="Gene3D" id="3.10.180.10">
    <property type="entry name" value="2,3-Dihydroxybiphenyl 1,2-Dioxygenase, domain 1"/>
    <property type="match status" value="1"/>
</dbReference>
<dbReference type="AlphaFoldDB" id="A0A4R0JVA9"/>
<keyword evidence="3" id="KW-1185">Reference proteome</keyword>
<protein>
    <recommendedName>
        <fullName evidence="1">VOC domain-containing protein</fullName>
    </recommendedName>
</protein>
<feature type="domain" description="VOC" evidence="1">
    <location>
        <begin position="4"/>
        <end position="118"/>
    </location>
</feature>
<dbReference type="OrthoDB" id="4265398at2"/>
<dbReference type="InterPro" id="IPR029068">
    <property type="entry name" value="Glyas_Bleomycin-R_OHBP_Dase"/>
</dbReference>
<organism evidence="2 3">
    <name type="scientific">Kribbella capetownensis</name>
    <dbReference type="NCBI Taxonomy" id="1572659"/>
    <lineage>
        <taxon>Bacteria</taxon>
        <taxon>Bacillati</taxon>
        <taxon>Actinomycetota</taxon>
        <taxon>Actinomycetes</taxon>
        <taxon>Propionibacteriales</taxon>
        <taxon>Kribbellaceae</taxon>
        <taxon>Kribbella</taxon>
    </lineage>
</organism>
<dbReference type="RefSeq" id="WP_131513265.1">
    <property type="nucleotide sequence ID" value="NZ_SJKD01000002.1"/>
</dbReference>
<sequence>MDSKLEAVVVPVTDVDRTRHFYRALGFRLDVDEATRDGLRVVQLTPPSSVCSIIIGTGITPATPGSFRGQLTVPDLEAARAELLARGASPSAVIRCRTGCDAVTFDDPDGNQWLLVEGAPLS</sequence>